<dbReference type="Proteomes" id="UP001281024">
    <property type="component" value="Unassembled WGS sequence"/>
</dbReference>
<evidence type="ECO:0000256" key="1">
    <source>
        <dbReference type="ARBA" id="ARBA00022801"/>
    </source>
</evidence>
<proteinExistence type="predicted"/>
<dbReference type="InterPro" id="IPR050266">
    <property type="entry name" value="AB_hydrolase_sf"/>
</dbReference>
<evidence type="ECO:0000313" key="5">
    <source>
        <dbReference type="EMBL" id="VDB97729.1"/>
    </source>
</evidence>
<dbReference type="EMBL" id="WERV01000007">
    <property type="protein sequence ID" value="MDV7715752.1"/>
    <property type="molecule type" value="Genomic_DNA"/>
</dbReference>
<dbReference type="InterPro" id="IPR000073">
    <property type="entry name" value="AB_hydrolase_1"/>
</dbReference>
<dbReference type="PANTHER" id="PTHR43798">
    <property type="entry name" value="MONOACYLGLYCEROL LIPASE"/>
    <property type="match status" value="1"/>
</dbReference>
<dbReference type="Pfam" id="PF00561">
    <property type="entry name" value="Abhydrolase_1"/>
    <property type="match status" value="1"/>
</dbReference>
<evidence type="ECO:0000259" key="2">
    <source>
        <dbReference type="Pfam" id="PF00561"/>
    </source>
</evidence>
<accession>A0A483BR01</accession>
<reference evidence="3" key="3">
    <citation type="submission" date="2019-10" db="EMBL/GenBank/DDBJ databases">
        <title>Malate fermentation in French cider.</title>
        <authorList>
            <person name="Cousin F.J."/>
            <person name="Medina Fernandez S."/>
            <person name="Misery B."/>
            <person name="Laplace J.-M."/>
            <person name="Cretenet M."/>
        </authorList>
    </citation>
    <scope>NUCLEOTIDE SEQUENCE</scope>
    <source>
        <strain evidence="3">UCMA15129</strain>
    </source>
</reference>
<dbReference type="Proteomes" id="UP000181728">
    <property type="component" value="Unassembled WGS sequence"/>
</dbReference>
<dbReference type="SUPFAM" id="SSF53474">
    <property type="entry name" value="alpha/beta-Hydrolases"/>
    <property type="match status" value="1"/>
</dbReference>
<dbReference type="EMBL" id="MLOK01000029">
    <property type="protein sequence ID" value="OIM21619.1"/>
    <property type="molecule type" value="Genomic_DNA"/>
</dbReference>
<name>A0A483BR01_OENOE</name>
<organism evidence="5 7">
    <name type="scientific">Oenococcus oeni</name>
    <name type="common">Leuconostoc oenos</name>
    <dbReference type="NCBI Taxonomy" id="1247"/>
    <lineage>
        <taxon>Bacteria</taxon>
        <taxon>Bacillati</taxon>
        <taxon>Bacillota</taxon>
        <taxon>Bacilli</taxon>
        <taxon>Lactobacillales</taxon>
        <taxon>Lactobacillaceae</taxon>
        <taxon>Oenococcus</taxon>
    </lineage>
</organism>
<evidence type="ECO:0000313" key="3">
    <source>
        <dbReference type="EMBL" id="MDV7715752.1"/>
    </source>
</evidence>
<keyword evidence="5" id="KW-0575">Peroxidase</keyword>
<dbReference type="EMBL" id="LR031358">
    <property type="protein sequence ID" value="VDB97729.1"/>
    <property type="molecule type" value="Genomic_DNA"/>
</dbReference>
<evidence type="ECO:0000313" key="6">
    <source>
        <dbReference type="Proteomes" id="UP000181728"/>
    </source>
</evidence>
<dbReference type="EC" id="1.11.1.10" evidence="5"/>
<gene>
    <name evidence="4" type="ORF">ATX59_03325</name>
    <name evidence="3" type="ORF">GA838_08420</name>
    <name evidence="5" type="ORF">OENI_0661</name>
</gene>
<dbReference type="RefSeq" id="WP_002816743.1">
    <property type="nucleotide sequence ID" value="NZ_CP027431.1"/>
</dbReference>
<dbReference type="Proteomes" id="UP000294726">
    <property type="component" value="Chromosome"/>
</dbReference>
<dbReference type="GO" id="GO:0016787">
    <property type="term" value="F:hydrolase activity"/>
    <property type="evidence" value="ECO:0007669"/>
    <property type="project" value="UniProtKB-KW"/>
</dbReference>
<dbReference type="InterPro" id="IPR029058">
    <property type="entry name" value="AB_hydrolase_fold"/>
</dbReference>
<feature type="domain" description="AB hydrolase-1" evidence="2">
    <location>
        <begin position="23"/>
        <end position="250"/>
    </location>
</feature>
<evidence type="ECO:0000313" key="7">
    <source>
        <dbReference type="Proteomes" id="UP000294726"/>
    </source>
</evidence>
<reference evidence="5 7" key="2">
    <citation type="submission" date="2018-08" db="EMBL/GenBank/DDBJ databases">
        <authorList>
            <person name="Lorentzen P. G. S. M."/>
        </authorList>
    </citation>
    <scope>NUCLEOTIDE SEQUENCE [LARGE SCALE GENOMIC DNA]</scope>
    <source>
        <strain evidence="5 7">CRBO_1381</strain>
    </source>
</reference>
<dbReference type="GO" id="GO:0016020">
    <property type="term" value="C:membrane"/>
    <property type="evidence" value="ECO:0007669"/>
    <property type="project" value="TreeGrafter"/>
</dbReference>
<keyword evidence="1 3" id="KW-0378">Hydrolase</keyword>
<dbReference type="GO" id="GO:0016691">
    <property type="term" value="F:chloride peroxidase activity"/>
    <property type="evidence" value="ECO:0007669"/>
    <property type="project" value="UniProtKB-EC"/>
</dbReference>
<keyword evidence="5" id="KW-0560">Oxidoreductase</keyword>
<evidence type="ECO:0000313" key="4">
    <source>
        <dbReference type="EMBL" id="OIM21619.1"/>
    </source>
</evidence>
<sequence length="263" mass="30119">MSYFVTNDDTKIYYTEQGSGKNLLMVHGYGCSGKYFKNNVPELSKHFHVVTIDLRGHGNSNEAVSGKRISRLATDVHELIKHLDLNDVTYLGWSMGCSVGWSYWDLFRADRLKKFIFVDEPALGLDTKDNPSGLLNYQQTLDFCSSLYTDKEGALNGFIKNIVIDKSLNLNDLIEDTDKANADFVSPLFYNHMANDWSDIIKTIDIPSLVFSGKKSFFNWKLVKKVSEELQNSEFELFENVGHMLFFEEADHFNKSVTEFIEK</sequence>
<dbReference type="AlphaFoldDB" id="A0A483BR01"/>
<reference evidence="4 6" key="1">
    <citation type="journal article" date="2016" name="BMC Genomics">
        <title>Consensus pan-genome assembly of the specialised wine bacterium Oenococcus oeni.</title>
        <authorList>
            <person name="Sternes P.R."/>
            <person name="Borneman A.R."/>
        </authorList>
    </citation>
    <scope>NUCLEOTIDE SEQUENCE [LARGE SCALE GENOMIC DNA]</scope>
    <source>
        <strain evidence="4 6">AWRIB661</strain>
    </source>
</reference>
<dbReference type="Gene3D" id="3.40.50.1820">
    <property type="entry name" value="alpha/beta hydrolase"/>
    <property type="match status" value="1"/>
</dbReference>
<dbReference type="PANTHER" id="PTHR43798:SF31">
    <property type="entry name" value="AB HYDROLASE SUPERFAMILY PROTEIN YCLE"/>
    <property type="match status" value="1"/>
</dbReference>
<protein>
    <submittedName>
        <fullName evidence="3">Alpha/beta fold hydrolase</fullName>
    </submittedName>
    <submittedName>
        <fullName evidence="4">Alpha/beta hydrolase</fullName>
    </submittedName>
    <submittedName>
        <fullName evidence="5">Non-heme chloroperoxidase</fullName>
        <ecNumber evidence="5">1.11.1.10</ecNumber>
    </submittedName>
</protein>